<reference evidence="1" key="1">
    <citation type="submission" date="2018-02" db="EMBL/GenBank/DDBJ databases">
        <title>Rhizophora mucronata_Transcriptome.</title>
        <authorList>
            <person name="Meera S.P."/>
            <person name="Sreeshan A."/>
            <person name="Augustine A."/>
        </authorList>
    </citation>
    <scope>NUCLEOTIDE SEQUENCE</scope>
    <source>
        <tissue evidence="1">Leaf</tissue>
    </source>
</reference>
<name>A0A2P2QNE1_RHIMU</name>
<protein>
    <submittedName>
        <fullName evidence="1">Uncharacterized protein</fullName>
    </submittedName>
</protein>
<proteinExistence type="predicted"/>
<accession>A0A2P2QNE1</accession>
<evidence type="ECO:0000313" key="1">
    <source>
        <dbReference type="EMBL" id="MBX68445.1"/>
    </source>
</evidence>
<sequence length="18" mass="2311">MHRFLPKKWNKKQVRLNS</sequence>
<dbReference type="EMBL" id="GGEC01087961">
    <property type="protein sequence ID" value="MBX68445.1"/>
    <property type="molecule type" value="Transcribed_RNA"/>
</dbReference>
<organism evidence="1">
    <name type="scientific">Rhizophora mucronata</name>
    <name type="common">Asiatic mangrove</name>
    <dbReference type="NCBI Taxonomy" id="61149"/>
    <lineage>
        <taxon>Eukaryota</taxon>
        <taxon>Viridiplantae</taxon>
        <taxon>Streptophyta</taxon>
        <taxon>Embryophyta</taxon>
        <taxon>Tracheophyta</taxon>
        <taxon>Spermatophyta</taxon>
        <taxon>Magnoliopsida</taxon>
        <taxon>eudicotyledons</taxon>
        <taxon>Gunneridae</taxon>
        <taxon>Pentapetalae</taxon>
        <taxon>rosids</taxon>
        <taxon>fabids</taxon>
        <taxon>Malpighiales</taxon>
        <taxon>Rhizophoraceae</taxon>
        <taxon>Rhizophora</taxon>
    </lineage>
</organism>
<dbReference type="AlphaFoldDB" id="A0A2P2QNE1"/>